<dbReference type="GO" id="GO:0035091">
    <property type="term" value="F:phosphatidylinositol binding"/>
    <property type="evidence" value="ECO:0007669"/>
    <property type="project" value="TreeGrafter"/>
</dbReference>
<keyword evidence="5" id="KW-1185">Reference proteome</keyword>
<gene>
    <name evidence="4" type="ORF">CAMGR0001_1489</name>
</gene>
<evidence type="ECO:0000313" key="5">
    <source>
        <dbReference type="Proteomes" id="UP000005709"/>
    </source>
</evidence>
<proteinExistence type="predicted"/>
<comment type="caution">
    <text evidence="4">The sequence shown here is derived from an EMBL/GenBank/DDBJ whole genome shotgun (WGS) entry which is preliminary data.</text>
</comment>
<reference evidence="4 5" key="1">
    <citation type="submission" date="2009-07" db="EMBL/GenBank/DDBJ databases">
        <authorList>
            <person name="Madupu R."/>
            <person name="Sebastian Y."/>
            <person name="Durkin A.S."/>
            <person name="Torralba M."/>
            <person name="Methe B."/>
            <person name="Sutton G.G."/>
            <person name="Strausberg R.L."/>
            <person name="Nelson K.E."/>
        </authorList>
    </citation>
    <scope>NUCLEOTIDE SEQUENCE [LARGE SCALE GENOMIC DNA]</scope>
    <source>
        <strain evidence="4 5">RM3268</strain>
    </source>
</reference>
<accession>C8PJT9</accession>
<organism evidence="4 5">
    <name type="scientific">Campylobacter gracilis RM3268</name>
    <dbReference type="NCBI Taxonomy" id="553220"/>
    <lineage>
        <taxon>Bacteria</taxon>
        <taxon>Pseudomonadati</taxon>
        <taxon>Campylobacterota</taxon>
        <taxon>Epsilonproteobacteria</taxon>
        <taxon>Campylobacterales</taxon>
        <taxon>Campylobacteraceae</taxon>
        <taxon>Campylobacter</taxon>
    </lineage>
</organism>
<dbReference type="PANTHER" id="PTHR15629:SF2">
    <property type="entry name" value="SH3 DOMAIN-CONTAINING YSC84-LIKE PROTEIN 1"/>
    <property type="match status" value="1"/>
</dbReference>
<dbReference type="OrthoDB" id="9782434at2"/>
<dbReference type="InterPro" id="IPR051702">
    <property type="entry name" value="SH3_domain_YSC84-like"/>
</dbReference>
<feature type="chain" id="PRO_5002989263" description="Ysc84 actin-binding domain-containing protein" evidence="2">
    <location>
        <begin position="19"/>
        <end position="271"/>
    </location>
</feature>
<evidence type="ECO:0000256" key="2">
    <source>
        <dbReference type="SAM" id="SignalP"/>
    </source>
</evidence>
<keyword evidence="2" id="KW-0732">Signal</keyword>
<dbReference type="PANTHER" id="PTHR15629">
    <property type="entry name" value="SH3YL1 PROTEIN"/>
    <property type="match status" value="1"/>
</dbReference>
<evidence type="ECO:0000259" key="3">
    <source>
        <dbReference type="Pfam" id="PF04366"/>
    </source>
</evidence>
<dbReference type="Pfam" id="PF04366">
    <property type="entry name" value="Ysc84"/>
    <property type="match status" value="1"/>
</dbReference>
<dbReference type="RefSeq" id="WP_005872227.1">
    <property type="nucleotide sequence ID" value="NZ_ACYG01000027.1"/>
</dbReference>
<feature type="compositionally biased region" description="Basic residues" evidence="1">
    <location>
        <begin position="255"/>
        <end position="271"/>
    </location>
</feature>
<feature type="signal peptide" evidence="2">
    <location>
        <begin position="1"/>
        <end position="18"/>
    </location>
</feature>
<dbReference type="AlphaFoldDB" id="C8PJT9"/>
<dbReference type="STRING" id="824.CGRAC_0751"/>
<protein>
    <recommendedName>
        <fullName evidence="3">Ysc84 actin-binding domain-containing protein</fullName>
    </recommendedName>
</protein>
<evidence type="ECO:0000313" key="4">
    <source>
        <dbReference type="EMBL" id="EEV17194.1"/>
    </source>
</evidence>
<sequence>MKKFLLLASVALCGLLHADVVANQEVIAATNVVRSFVAANNFGTDERYLTSAKAVAILTDVKRLAAGASLQYGDGIFSVKGENGEWSSPIFIKYKGYGVGLQAGYETSDIVMIFHTTKSYQDIFTGTDTLEINVGAAAGGVGRRTGRATDLPDISAWMVSPGEQTGVYLGVSIDNGRITIDDQLTNDFYERIYDYEDILNDSPRANKYAKRWKEVMRKYFTNGEKYGASSSAAIPVNHVQKKYPDGKPIISNRSPRTHAKATRSKKAKKAK</sequence>
<dbReference type="CDD" id="cd11524">
    <property type="entry name" value="SYLF"/>
    <property type="match status" value="1"/>
</dbReference>
<dbReference type="InterPro" id="IPR007461">
    <property type="entry name" value="Ysc84_actin-binding"/>
</dbReference>
<dbReference type="EMBL" id="ACYG01000027">
    <property type="protein sequence ID" value="EEV17194.1"/>
    <property type="molecule type" value="Genomic_DNA"/>
</dbReference>
<name>C8PJT9_9BACT</name>
<feature type="region of interest" description="Disordered" evidence="1">
    <location>
        <begin position="234"/>
        <end position="271"/>
    </location>
</feature>
<feature type="domain" description="Ysc84 actin-binding" evidence="3">
    <location>
        <begin position="96"/>
        <end position="218"/>
    </location>
</feature>
<dbReference type="eggNOG" id="COG2930">
    <property type="taxonomic scope" value="Bacteria"/>
</dbReference>
<evidence type="ECO:0000256" key="1">
    <source>
        <dbReference type="SAM" id="MobiDB-lite"/>
    </source>
</evidence>
<dbReference type="Proteomes" id="UP000005709">
    <property type="component" value="Unassembled WGS sequence"/>
</dbReference>